<keyword evidence="2" id="KW-1185">Reference proteome</keyword>
<evidence type="ECO:0008006" key="3">
    <source>
        <dbReference type="Google" id="ProtNLM"/>
    </source>
</evidence>
<dbReference type="Pfam" id="PF10676">
    <property type="entry name" value="gerPA"/>
    <property type="match status" value="1"/>
</dbReference>
<organism evidence="1 2">
    <name type="scientific">Cohnella candidum</name>
    <dbReference type="NCBI Taxonomy" id="2674991"/>
    <lineage>
        <taxon>Bacteria</taxon>
        <taxon>Bacillati</taxon>
        <taxon>Bacillota</taxon>
        <taxon>Bacilli</taxon>
        <taxon>Bacillales</taxon>
        <taxon>Paenibacillaceae</taxon>
        <taxon>Cohnella</taxon>
    </lineage>
</organism>
<name>A0A3G3JX91_9BACL</name>
<dbReference type="InterPro" id="IPR019618">
    <property type="entry name" value="Spore_germination_GerPA"/>
</dbReference>
<dbReference type="RefSeq" id="WP_123040945.1">
    <property type="nucleotide sequence ID" value="NZ_CP033433.1"/>
</dbReference>
<gene>
    <name evidence="1" type="ORF">EAV92_09985</name>
</gene>
<dbReference type="EMBL" id="CP033433">
    <property type="protein sequence ID" value="AYQ72863.1"/>
    <property type="molecule type" value="Genomic_DNA"/>
</dbReference>
<evidence type="ECO:0000313" key="2">
    <source>
        <dbReference type="Proteomes" id="UP000269097"/>
    </source>
</evidence>
<protein>
    <recommendedName>
        <fullName evidence="3">Spore germination protein</fullName>
    </recommendedName>
</protein>
<dbReference type="AlphaFoldDB" id="A0A3G3JX91"/>
<accession>A0A3G3JX91</accession>
<dbReference type="Proteomes" id="UP000269097">
    <property type="component" value="Chromosome"/>
</dbReference>
<dbReference type="KEGG" id="coh:EAV92_09985"/>
<reference evidence="1 2" key="1">
    <citation type="submission" date="2018-10" db="EMBL/GenBank/DDBJ databases">
        <title>Genome Sequence of Cohnella sp.</title>
        <authorList>
            <person name="Srinivasan S."/>
            <person name="Kim M.K."/>
        </authorList>
    </citation>
    <scope>NUCLEOTIDE SEQUENCE [LARGE SCALE GENOMIC DNA]</scope>
    <source>
        <strain evidence="1 2">18JY8-7</strain>
    </source>
</reference>
<evidence type="ECO:0000313" key="1">
    <source>
        <dbReference type="EMBL" id="AYQ72863.1"/>
    </source>
</evidence>
<proteinExistence type="predicted"/>
<sequence length="78" mass="8347">MLFFAPTAVNLLGFKVNSVDNSSVINVGPLQYIDQFVSYKRNQGFGEQNGDLSPSNIPLAVTIDPDISDSNSIKASAV</sequence>